<dbReference type="AlphaFoldDB" id="A0A3E1R5G4"/>
<reference evidence="2 3" key="1">
    <citation type="submission" date="2018-05" db="EMBL/GenBank/DDBJ databases">
        <title>Rhodoferax soyangensis sp.nov., isolated from an oligotrophic freshwater lake.</title>
        <authorList>
            <person name="Park M."/>
        </authorList>
    </citation>
    <scope>NUCLEOTIDE SEQUENCE [LARGE SCALE GENOMIC DNA]</scope>
    <source>
        <strain evidence="2 3">IMCC26218</strain>
    </source>
</reference>
<feature type="chain" id="PRO_5017657500" evidence="1">
    <location>
        <begin position="41"/>
        <end position="442"/>
    </location>
</feature>
<keyword evidence="1" id="KW-0732">Signal</keyword>
<dbReference type="PANTHER" id="PTHR34599:SF1">
    <property type="entry name" value="PHOSPHATIDIC ACID PHOSPHATASE TYPE 2_HALOPEROXIDASE DOMAIN-CONTAINING PROTEIN"/>
    <property type="match status" value="1"/>
</dbReference>
<comment type="caution">
    <text evidence="2">The sequence shown here is derived from an EMBL/GenBank/DDBJ whole genome shotgun (WGS) entry which is preliminary data.</text>
</comment>
<dbReference type="CDD" id="cd03398">
    <property type="entry name" value="PAP2_haloperoxidase"/>
    <property type="match status" value="1"/>
</dbReference>
<dbReference type="SUPFAM" id="SSF48317">
    <property type="entry name" value="Acid phosphatase/Vanadium-dependent haloperoxidase"/>
    <property type="match status" value="1"/>
</dbReference>
<evidence type="ECO:0000313" key="2">
    <source>
        <dbReference type="EMBL" id="RFO94596.1"/>
    </source>
</evidence>
<evidence type="ECO:0000313" key="3">
    <source>
        <dbReference type="Proteomes" id="UP000260665"/>
    </source>
</evidence>
<name>A0A3E1R5G4_9BURK</name>
<proteinExistence type="predicted"/>
<dbReference type="Gene3D" id="1.10.606.20">
    <property type="match status" value="1"/>
</dbReference>
<feature type="non-terminal residue" evidence="2">
    <location>
        <position position="442"/>
    </location>
</feature>
<keyword evidence="3" id="KW-1185">Reference proteome</keyword>
<dbReference type="Proteomes" id="UP000260665">
    <property type="component" value="Unassembled WGS sequence"/>
</dbReference>
<dbReference type="PANTHER" id="PTHR34599">
    <property type="entry name" value="PEROXIDASE-RELATED"/>
    <property type="match status" value="1"/>
</dbReference>
<dbReference type="OrthoDB" id="9771961at2"/>
<dbReference type="EMBL" id="QFZK01000052">
    <property type="protein sequence ID" value="RFO94596.1"/>
    <property type="molecule type" value="Genomic_DNA"/>
</dbReference>
<gene>
    <name evidence="2" type="ORF">DIC66_22710</name>
</gene>
<feature type="signal peptide" evidence="1">
    <location>
        <begin position="1"/>
        <end position="40"/>
    </location>
</feature>
<sequence length="442" mass="48001">MNQNLQTSMNRSSGSGLKLWVLKLSAVALAALLLNPHSHAQSGTPSQPAALATSIAKPASAYSSGVVYDWMALDLQLIQLTPGFSPPVAARALGYLGLTLYESVVPGMPGYQSLAGQLNELSSLPWAQPNEPLHWPTVANAAMATMTRMMFSNASAENKARIDLLERSLPLKYTQDFDPNTVTPDISNRSETFGKLMAMAIMTWARTDGGHEAWGPIRRSQANYVPPSGTGKWSATPPAFAPALLPYWGENRPFVIKRAADCPAPPPPAYSEDKGTEFYTQGMEVYSISNAATQEQRQFALYWADDAGKTPTPAGHWAYLTNDLLKSRKANLATAAETFARLNMAMSDAFVAAWYTKYKLSVIRPVTYVQLAIDSNWVPTLMNTPPFPDYPSGHSVQSSAAAAVLEREFGTNTAFVDNTHNDRGWGPRTFKNFKAAADEAAA</sequence>
<protein>
    <submittedName>
        <fullName evidence="2">Phosphoesterase</fullName>
    </submittedName>
</protein>
<dbReference type="InterPro" id="IPR036938">
    <property type="entry name" value="PAP2/HPO_sf"/>
</dbReference>
<evidence type="ECO:0000256" key="1">
    <source>
        <dbReference type="SAM" id="SignalP"/>
    </source>
</evidence>
<accession>A0A3E1R5G4</accession>
<dbReference type="RefSeq" id="WP_117180455.1">
    <property type="nucleotide sequence ID" value="NZ_QFZK01000052.1"/>
</dbReference>
<dbReference type="InterPro" id="IPR052559">
    <property type="entry name" value="V-haloperoxidase"/>
</dbReference>
<organism evidence="2 3">
    <name type="scientific">Rhodoferax lacus</name>
    <dbReference type="NCBI Taxonomy" id="2184758"/>
    <lineage>
        <taxon>Bacteria</taxon>
        <taxon>Pseudomonadati</taxon>
        <taxon>Pseudomonadota</taxon>
        <taxon>Betaproteobacteria</taxon>
        <taxon>Burkholderiales</taxon>
        <taxon>Comamonadaceae</taxon>
        <taxon>Rhodoferax</taxon>
    </lineage>
</organism>